<dbReference type="GO" id="GO:0000271">
    <property type="term" value="P:polysaccharide biosynthetic process"/>
    <property type="evidence" value="ECO:0007669"/>
    <property type="project" value="TreeGrafter"/>
</dbReference>
<dbReference type="SUPFAM" id="SSF53383">
    <property type="entry name" value="PLP-dependent transferases"/>
    <property type="match status" value="1"/>
</dbReference>
<dbReference type="Proteomes" id="UP000319908">
    <property type="component" value="Unassembled WGS sequence"/>
</dbReference>
<organism evidence="5 6">
    <name type="scientific">Allorhodopirellula heiligendammensis</name>
    <dbReference type="NCBI Taxonomy" id="2714739"/>
    <lineage>
        <taxon>Bacteria</taxon>
        <taxon>Pseudomonadati</taxon>
        <taxon>Planctomycetota</taxon>
        <taxon>Planctomycetia</taxon>
        <taxon>Pirellulales</taxon>
        <taxon>Pirellulaceae</taxon>
        <taxon>Allorhodopirellula</taxon>
    </lineage>
</organism>
<keyword evidence="6" id="KW-1185">Reference proteome</keyword>
<dbReference type="Gene3D" id="3.90.1150.10">
    <property type="entry name" value="Aspartate Aminotransferase, domain 1"/>
    <property type="match status" value="1"/>
</dbReference>
<reference evidence="5 6" key="1">
    <citation type="journal article" date="2020" name="Antonie Van Leeuwenhoek">
        <title>Rhodopirellula heiligendammensis sp. nov., Rhodopirellula pilleata sp. nov., and Rhodopirellula solitaria sp. nov. isolated from natural or artificial marine surfaces in Northern Germany and California, USA, and emended description of the genus Rhodopirellula.</title>
        <authorList>
            <person name="Kallscheuer N."/>
            <person name="Wiegand S."/>
            <person name="Jogler M."/>
            <person name="Boedeker C."/>
            <person name="Peeters S.H."/>
            <person name="Rast P."/>
            <person name="Heuer A."/>
            <person name="Jetten M.S.M."/>
            <person name="Rohde M."/>
            <person name="Jogler C."/>
        </authorList>
    </citation>
    <scope>NUCLEOTIDE SEQUENCE [LARGE SCALE GENOMIC DNA]</scope>
    <source>
        <strain evidence="5 6">Poly21</strain>
    </source>
</reference>
<feature type="active site" description="Proton acceptor" evidence="2">
    <location>
        <position position="179"/>
    </location>
</feature>
<keyword evidence="5" id="KW-0032">Aminotransferase</keyword>
<evidence type="ECO:0000256" key="1">
    <source>
        <dbReference type="ARBA" id="ARBA00037999"/>
    </source>
</evidence>
<proteinExistence type="inferred from homology"/>
<dbReference type="PANTHER" id="PTHR30244:SF34">
    <property type="entry name" value="DTDP-4-AMINO-4,6-DIDEOXYGALACTOSE TRANSAMINASE"/>
    <property type="match status" value="1"/>
</dbReference>
<dbReference type="Pfam" id="PF01041">
    <property type="entry name" value="DegT_DnrJ_EryC1"/>
    <property type="match status" value="1"/>
</dbReference>
<accession>A0A5C6C664</accession>
<sequence>MGSQERALLLDAFDSNWIAPLGPHVDAFEREFAAISGRKHAVAVSSGTAALHLCLRLLDVQPGREIFTSSLTFVATANAIRYVGAKPVFIDSDRETWNMDPHLLAEELERCAKRNALPAAVMVVDVNGQCANYRMISGICETYGVPVIEDAAESLGASLDGKPAGSFGAVGCFSFNGNKIITTSGGGMLVTDDEAWAKQARYLSTQARDPAAHYEHSVLGYNYRMSNLLAAVGRGQLQVLADRVSRRREIYATYQRELGSLPGIEFMPEPEGFFSTRWLTALTIDPQQFGTTNEQVRLSLEEQNIEARPVWKPMHLQPAFADCRSIDNGVSQSLFASGICLPSGSSMSDNDQRRVLECIRSCCVKSVVSNT</sequence>
<dbReference type="Gene3D" id="3.40.640.10">
    <property type="entry name" value="Type I PLP-dependent aspartate aminotransferase-like (Major domain)"/>
    <property type="match status" value="1"/>
</dbReference>
<gene>
    <name evidence="5" type="primary">epsN_1</name>
    <name evidence="5" type="ORF">Poly21_11720</name>
</gene>
<keyword evidence="5" id="KW-0808">Transferase</keyword>
<comment type="caution">
    <text evidence="5">The sequence shown here is derived from an EMBL/GenBank/DDBJ whole genome shotgun (WGS) entry which is preliminary data.</text>
</comment>
<feature type="modified residue" description="N6-(pyridoxal phosphate)lysine" evidence="3">
    <location>
        <position position="179"/>
    </location>
</feature>
<dbReference type="InterPro" id="IPR015422">
    <property type="entry name" value="PyrdxlP-dep_Trfase_small"/>
</dbReference>
<keyword evidence="3 4" id="KW-0663">Pyridoxal phosphate</keyword>
<comment type="similarity">
    <text evidence="1 4">Belongs to the DegT/DnrJ/EryC1 family.</text>
</comment>
<dbReference type="GO" id="GO:0030170">
    <property type="term" value="F:pyridoxal phosphate binding"/>
    <property type="evidence" value="ECO:0007669"/>
    <property type="project" value="TreeGrafter"/>
</dbReference>
<name>A0A5C6C664_9BACT</name>
<dbReference type="AlphaFoldDB" id="A0A5C6C664"/>
<dbReference type="InterPro" id="IPR000653">
    <property type="entry name" value="DegT/StrS_aminotransferase"/>
</dbReference>
<dbReference type="InterPro" id="IPR015421">
    <property type="entry name" value="PyrdxlP-dep_Trfase_major"/>
</dbReference>
<dbReference type="EC" id="2.6.1.-" evidence="5"/>
<dbReference type="PANTHER" id="PTHR30244">
    <property type="entry name" value="TRANSAMINASE"/>
    <property type="match status" value="1"/>
</dbReference>
<dbReference type="InterPro" id="IPR015424">
    <property type="entry name" value="PyrdxlP-dep_Trfase"/>
</dbReference>
<evidence type="ECO:0000256" key="4">
    <source>
        <dbReference type="RuleBase" id="RU004508"/>
    </source>
</evidence>
<evidence type="ECO:0000256" key="2">
    <source>
        <dbReference type="PIRSR" id="PIRSR000390-1"/>
    </source>
</evidence>
<evidence type="ECO:0000256" key="3">
    <source>
        <dbReference type="PIRSR" id="PIRSR000390-2"/>
    </source>
</evidence>
<dbReference type="GO" id="GO:0008483">
    <property type="term" value="F:transaminase activity"/>
    <property type="evidence" value="ECO:0007669"/>
    <property type="project" value="UniProtKB-KW"/>
</dbReference>
<dbReference type="CDD" id="cd00616">
    <property type="entry name" value="AHBA_syn"/>
    <property type="match status" value="1"/>
</dbReference>
<dbReference type="EMBL" id="SJPU01000001">
    <property type="protein sequence ID" value="TWU19001.1"/>
    <property type="molecule type" value="Genomic_DNA"/>
</dbReference>
<evidence type="ECO:0000313" key="5">
    <source>
        <dbReference type="EMBL" id="TWU19001.1"/>
    </source>
</evidence>
<evidence type="ECO:0000313" key="6">
    <source>
        <dbReference type="Proteomes" id="UP000319908"/>
    </source>
</evidence>
<dbReference type="PIRSF" id="PIRSF000390">
    <property type="entry name" value="PLP_StrS"/>
    <property type="match status" value="1"/>
</dbReference>
<protein>
    <submittedName>
        <fullName evidence="5">Pyridoxal phosphate-dependent aminotransferase EpsN</fullName>
        <ecNumber evidence="5">2.6.1.-</ecNumber>
    </submittedName>
</protein>